<feature type="signal peptide" evidence="1">
    <location>
        <begin position="1"/>
        <end position="32"/>
    </location>
</feature>
<dbReference type="EMBL" id="JBHTAJ010000002">
    <property type="protein sequence ID" value="MFC7178200.1"/>
    <property type="molecule type" value="Genomic_DNA"/>
</dbReference>
<proteinExistence type="predicted"/>
<comment type="caution">
    <text evidence="2">The sequence shown here is derived from an EMBL/GenBank/DDBJ whole genome shotgun (WGS) entry which is preliminary data.</text>
</comment>
<evidence type="ECO:0008006" key="4">
    <source>
        <dbReference type="Google" id="ProtNLM"/>
    </source>
</evidence>
<protein>
    <recommendedName>
        <fullName evidence="4">GH26 domain-containing protein</fullName>
    </recommendedName>
</protein>
<name>A0ABW2FPE8_9ACTN</name>
<gene>
    <name evidence="2" type="ORF">ACFQMG_01335</name>
</gene>
<evidence type="ECO:0000313" key="2">
    <source>
        <dbReference type="EMBL" id="MFC7178200.1"/>
    </source>
</evidence>
<evidence type="ECO:0000313" key="3">
    <source>
        <dbReference type="Proteomes" id="UP001596435"/>
    </source>
</evidence>
<dbReference type="Gene3D" id="3.20.20.80">
    <property type="entry name" value="Glycosidases"/>
    <property type="match status" value="1"/>
</dbReference>
<reference evidence="3" key="1">
    <citation type="journal article" date="2019" name="Int. J. Syst. Evol. Microbiol.">
        <title>The Global Catalogue of Microorganisms (GCM) 10K type strain sequencing project: providing services to taxonomists for standard genome sequencing and annotation.</title>
        <authorList>
            <consortium name="The Broad Institute Genomics Platform"/>
            <consortium name="The Broad Institute Genome Sequencing Center for Infectious Disease"/>
            <person name="Wu L."/>
            <person name="Ma J."/>
        </authorList>
    </citation>
    <scope>NUCLEOTIDE SEQUENCE [LARGE SCALE GENOMIC DNA]</scope>
    <source>
        <strain evidence="3">CGMCC 1.12859</strain>
    </source>
</reference>
<dbReference type="RefSeq" id="WP_345708950.1">
    <property type="nucleotide sequence ID" value="NZ_BAABKV010000001.1"/>
</dbReference>
<dbReference type="SUPFAM" id="SSF51445">
    <property type="entry name" value="(Trans)glycosidases"/>
    <property type="match status" value="1"/>
</dbReference>
<keyword evidence="3" id="KW-1185">Reference proteome</keyword>
<keyword evidence="1" id="KW-0732">Signal</keyword>
<evidence type="ECO:0000256" key="1">
    <source>
        <dbReference type="SAM" id="SignalP"/>
    </source>
</evidence>
<feature type="chain" id="PRO_5045418245" description="GH26 domain-containing protein" evidence="1">
    <location>
        <begin position="33"/>
        <end position="416"/>
    </location>
</feature>
<dbReference type="InterPro" id="IPR017853">
    <property type="entry name" value="GH"/>
</dbReference>
<organism evidence="2 3">
    <name type="scientific">Kitasatospora paranensis</name>
    <dbReference type="NCBI Taxonomy" id="258053"/>
    <lineage>
        <taxon>Bacteria</taxon>
        <taxon>Bacillati</taxon>
        <taxon>Actinomycetota</taxon>
        <taxon>Actinomycetes</taxon>
        <taxon>Kitasatosporales</taxon>
        <taxon>Streptomycetaceae</taxon>
        <taxon>Kitasatospora</taxon>
    </lineage>
</organism>
<sequence>MPPTPHRSTRLLLLPLLLVALLCGALPRAAHAAQGAQAAPAAQAATASPPARILLAGQSTRAAWDDLSTFTDAPAGGSVYYELASGTWVSDAHRDYATFLAAQGRTVQIGISWKDNPPGYTGGDRAARSRAVTQELADGQYADRFATLIDFVNRYPAATFLLRIDYEVSSAYHCTDASCSSYKGAFARIRSLIDGAKRQGNVQYVYHPVRGEYAQLYPGDGLVDRIGVSVFAHELCLPIYDHGYLYNGTPPDNYDTNALQCRNPYIGTDSWGNPAAIWKNWDYDGNVLGMMKFARDHGKTMIVSEGGMMNFTADNGATDGMEQTRGAQWVQRLFGLLNYSGPIPNQSGTYDLSRVITAVTYIDLDFRYGWDAVQDGTFDFPPDTTWFVDGRLSRYGSARTSFCQGLAAGGFGTHCR</sequence>
<dbReference type="Proteomes" id="UP001596435">
    <property type="component" value="Unassembled WGS sequence"/>
</dbReference>
<accession>A0ABW2FPE8</accession>